<evidence type="ECO:0000259" key="9">
    <source>
        <dbReference type="PROSITE" id="PS50929"/>
    </source>
</evidence>
<dbReference type="PROSITE" id="PS00211">
    <property type="entry name" value="ABC_TRANSPORTER_1"/>
    <property type="match status" value="1"/>
</dbReference>
<dbReference type="Gene3D" id="1.20.1560.10">
    <property type="entry name" value="ABC transporter type 1, transmembrane domain"/>
    <property type="match status" value="1"/>
</dbReference>
<keyword evidence="5 7" id="KW-1133">Transmembrane helix</keyword>
<dbReference type="RefSeq" id="WP_378112152.1">
    <property type="nucleotide sequence ID" value="NZ_JBHSNC010000038.1"/>
</dbReference>
<feature type="transmembrane region" description="Helical" evidence="7">
    <location>
        <begin position="59"/>
        <end position="78"/>
    </location>
</feature>
<dbReference type="Pfam" id="PF00005">
    <property type="entry name" value="ABC_tran"/>
    <property type="match status" value="1"/>
</dbReference>
<evidence type="ECO:0000313" key="10">
    <source>
        <dbReference type="EMBL" id="MFC5530211.1"/>
    </source>
</evidence>
<feature type="transmembrane region" description="Helical" evidence="7">
    <location>
        <begin position="166"/>
        <end position="183"/>
    </location>
</feature>
<keyword evidence="3" id="KW-0547">Nucleotide-binding</keyword>
<evidence type="ECO:0000256" key="6">
    <source>
        <dbReference type="ARBA" id="ARBA00023136"/>
    </source>
</evidence>
<dbReference type="PANTHER" id="PTHR43394">
    <property type="entry name" value="ATP-DEPENDENT PERMEASE MDL1, MITOCHONDRIAL"/>
    <property type="match status" value="1"/>
</dbReference>
<feature type="transmembrane region" description="Helical" evidence="7">
    <location>
        <begin position="143"/>
        <end position="160"/>
    </location>
</feature>
<evidence type="ECO:0000256" key="2">
    <source>
        <dbReference type="ARBA" id="ARBA00022692"/>
    </source>
</evidence>
<dbReference type="InterPro" id="IPR017871">
    <property type="entry name" value="ABC_transporter-like_CS"/>
</dbReference>
<dbReference type="PROSITE" id="PS50929">
    <property type="entry name" value="ABC_TM1F"/>
    <property type="match status" value="1"/>
</dbReference>
<dbReference type="InterPro" id="IPR027417">
    <property type="entry name" value="P-loop_NTPase"/>
</dbReference>
<dbReference type="InterPro" id="IPR003439">
    <property type="entry name" value="ABC_transporter-like_ATP-bd"/>
</dbReference>
<evidence type="ECO:0000256" key="4">
    <source>
        <dbReference type="ARBA" id="ARBA00022840"/>
    </source>
</evidence>
<gene>
    <name evidence="10" type="ORF">ACFPQ4_12310</name>
</gene>
<dbReference type="Gene3D" id="3.40.50.300">
    <property type="entry name" value="P-loop containing nucleotide triphosphate hydrolases"/>
    <property type="match status" value="1"/>
</dbReference>
<dbReference type="EMBL" id="JBHSNC010000038">
    <property type="protein sequence ID" value="MFC5530211.1"/>
    <property type="molecule type" value="Genomic_DNA"/>
</dbReference>
<evidence type="ECO:0000259" key="8">
    <source>
        <dbReference type="PROSITE" id="PS50893"/>
    </source>
</evidence>
<reference evidence="11" key="1">
    <citation type="journal article" date="2019" name="Int. J. Syst. Evol. Microbiol.">
        <title>The Global Catalogue of Microorganisms (GCM) 10K type strain sequencing project: providing services to taxonomists for standard genome sequencing and annotation.</title>
        <authorList>
            <consortium name="The Broad Institute Genomics Platform"/>
            <consortium name="The Broad Institute Genome Sequencing Center for Infectious Disease"/>
            <person name="Wu L."/>
            <person name="Ma J."/>
        </authorList>
    </citation>
    <scope>NUCLEOTIDE SEQUENCE [LARGE SCALE GENOMIC DNA]</scope>
    <source>
        <strain evidence="11">CGMCC 1.18578</strain>
    </source>
</reference>
<feature type="transmembrane region" description="Helical" evidence="7">
    <location>
        <begin position="17"/>
        <end position="39"/>
    </location>
</feature>
<dbReference type="SUPFAM" id="SSF90123">
    <property type="entry name" value="ABC transporter transmembrane region"/>
    <property type="match status" value="1"/>
</dbReference>
<feature type="domain" description="ABC transmembrane type-1" evidence="9">
    <location>
        <begin position="19"/>
        <end position="307"/>
    </location>
</feature>
<sequence>MKSFNAYYRFVKPYWKLIALTLVIGMIKFGIPLTLPIIMKYVVDDLLLGDLPTDVKVERLVYVMLGAFGLFVIVRAPIEYLRQYFAQLTTSRILYDLRNYLYAHIQKLSLSYYQNRKTGEIISRMINDAEQTKSIVETGLMNVWLDLFTLTIALGFMFYMDLELTLISIIVLPFYALAVKRLYKRLKGHSKARSQALADMQSYLVERVNGIAVTKSFTLEVEEASRFADKNANFLRKALALTRWNARTNAIINTLTDMAPLFVLTYGGYQVIHQHITLGAFMAFFAYLDRLYGPLRRLVNASTELTQASASLERVVELMNEPYDIKDDPSAQPIDNVHGKIEFDDVSFKYGDASGWILHRIRLTIEPGQTVALVGMSGGGKSSLISLLPRFYDIQQGTIRLDGIPLQDITLRSLRGHIGMVLQDNILFSGSVRDNILFGNPSADEASIVQAAIAANAHDFISGLPNGYDTEIGERGVKLSGGQKQRVAIARVFLKNPRILVLDEATSALDLESEHLIQESLEKLAKDRTTLIVAHRLSTITHADQIVLIEDGEIKEKGTHEQLMRLGGGYARLFSVQNLKDLHPAVTNPY</sequence>
<dbReference type="PROSITE" id="PS50893">
    <property type="entry name" value="ABC_TRANSPORTER_2"/>
    <property type="match status" value="1"/>
</dbReference>
<dbReference type="InterPro" id="IPR036640">
    <property type="entry name" value="ABC1_TM_sf"/>
</dbReference>
<comment type="subcellular location">
    <subcellularLocation>
        <location evidence="1">Cell membrane</location>
        <topology evidence="1">Multi-pass membrane protein</topology>
    </subcellularLocation>
</comment>
<keyword evidence="4 10" id="KW-0067">ATP-binding</keyword>
<evidence type="ECO:0000256" key="7">
    <source>
        <dbReference type="SAM" id="Phobius"/>
    </source>
</evidence>
<organism evidence="10 11">
    <name type="scientific">Cohnella yongneupensis</name>
    <dbReference type="NCBI Taxonomy" id="425006"/>
    <lineage>
        <taxon>Bacteria</taxon>
        <taxon>Bacillati</taxon>
        <taxon>Bacillota</taxon>
        <taxon>Bacilli</taxon>
        <taxon>Bacillales</taxon>
        <taxon>Paenibacillaceae</taxon>
        <taxon>Cohnella</taxon>
    </lineage>
</organism>
<dbReference type="InterPro" id="IPR011527">
    <property type="entry name" value="ABC1_TM_dom"/>
</dbReference>
<dbReference type="GO" id="GO:0005524">
    <property type="term" value="F:ATP binding"/>
    <property type="evidence" value="ECO:0007669"/>
    <property type="project" value="UniProtKB-KW"/>
</dbReference>
<feature type="domain" description="ABC transporter" evidence="8">
    <location>
        <begin position="341"/>
        <end position="576"/>
    </location>
</feature>
<accession>A0ABW0QZG5</accession>
<dbReference type="SMART" id="SM00382">
    <property type="entry name" value="AAA"/>
    <property type="match status" value="1"/>
</dbReference>
<protein>
    <submittedName>
        <fullName evidence="10">ABC transporter ATP-binding protein</fullName>
    </submittedName>
</protein>
<keyword evidence="2 7" id="KW-0812">Transmembrane</keyword>
<dbReference type="PANTHER" id="PTHR43394:SF1">
    <property type="entry name" value="ATP-BINDING CASSETTE SUB-FAMILY B MEMBER 10, MITOCHONDRIAL"/>
    <property type="match status" value="1"/>
</dbReference>
<comment type="caution">
    <text evidence="10">The sequence shown here is derived from an EMBL/GenBank/DDBJ whole genome shotgun (WGS) entry which is preliminary data.</text>
</comment>
<dbReference type="InterPro" id="IPR003593">
    <property type="entry name" value="AAA+_ATPase"/>
</dbReference>
<keyword evidence="6 7" id="KW-0472">Membrane</keyword>
<keyword evidence="11" id="KW-1185">Reference proteome</keyword>
<dbReference type="Proteomes" id="UP001596108">
    <property type="component" value="Unassembled WGS sequence"/>
</dbReference>
<dbReference type="Pfam" id="PF00664">
    <property type="entry name" value="ABC_membrane"/>
    <property type="match status" value="1"/>
</dbReference>
<evidence type="ECO:0000313" key="11">
    <source>
        <dbReference type="Proteomes" id="UP001596108"/>
    </source>
</evidence>
<evidence type="ECO:0000256" key="1">
    <source>
        <dbReference type="ARBA" id="ARBA00004651"/>
    </source>
</evidence>
<proteinExistence type="predicted"/>
<evidence type="ECO:0000256" key="5">
    <source>
        <dbReference type="ARBA" id="ARBA00022989"/>
    </source>
</evidence>
<dbReference type="InterPro" id="IPR039421">
    <property type="entry name" value="Type_1_exporter"/>
</dbReference>
<name>A0ABW0QZG5_9BACL</name>
<dbReference type="SUPFAM" id="SSF52540">
    <property type="entry name" value="P-loop containing nucleoside triphosphate hydrolases"/>
    <property type="match status" value="1"/>
</dbReference>
<evidence type="ECO:0000256" key="3">
    <source>
        <dbReference type="ARBA" id="ARBA00022741"/>
    </source>
</evidence>